<reference evidence="6 7" key="1">
    <citation type="submission" date="2021-01" db="EMBL/GenBank/DDBJ databases">
        <title>Entomomonas sp. F2A isolated from a house cricket (Acheta domesticus).</title>
        <authorList>
            <person name="Spergser J."/>
            <person name="Busse H.-J."/>
        </authorList>
    </citation>
    <scope>NUCLEOTIDE SEQUENCE [LARGE SCALE GENOMIC DNA]</scope>
    <source>
        <strain evidence="6 7">F2A</strain>
    </source>
</reference>
<accession>A0A974NFY0</accession>
<dbReference type="PANTHER" id="PTHR30629:SF2">
    <property type="entry name" value="PROPHAGE INTEGRASE INTS-RELATED"/>
    <property type="match status" value="1"/>
</dbReference>
<dbReference type="Pfam" id="PF00589">
    <property type="entry name" value="Phage_integrase"/>
    <property type="match status" value="1"/>
</dbReference>
<dbReference type="InterPro" id="IPR002104">
    <property type="entry name" value="Integrase_catalytic"/>
</dbReference>
<evidence type="ECO:0000313" key="7">
    <source>
        <dbReference type="Proteomes" id="UP000595278"/>
    </source>
</evidence>
<dbReference type="Gene3D" id="3.30.160.390">
    <property type="entry name" value="Integrase, DNA-binding domain"/>
    <property type="match status" value="1"/>
</dbReference>
<dbReference type="GO" id="GO:0015074">
    <property type="term" value="P:DNA integration"/>
    <property type="evidence" value="ECO:0007669"/>
    <property type="project" value="UniProtKB-KW"/>
</dbReference>
<dbReference type="CDD" id="cd00801">
    <property type="entry name" value="INT_P4_C"/>
    <property type="match status" value="1"/>
</dbReference>
<evidence type="ECO:0000256" key="3">
    <source>
        <dbReference type="ARBA" id="ARBA00023125"/>
    </source>
</evidence>
<comment type="similarity">
    <text evidence="1">Belongs to the 'phage' integrase family.</text>
</comment>
<evidence type="ECO:0000256" key="4">
    <source>
        <dbReference type="ARBA" id="ARBA00023172"/>
    </source>
</evidence>
<dbReference type="PANTHER" id="PTHR30629">
    <property type="entry name" value="PROPHAGE INTEGRASE"/>
    <property type="match status" value="1"/>
</dbReference>
<dbReference type="InterPro" id="IPR013762">
    <property type="entry name" value="Integrase-like_cat_sf"/>
</dbReference>
<keyword evidence="2" id="KW-0229">DNA integration</keyword>
<feature type="domain" description="Tyr recombinase" evidence="5">
    <location>
        <begin position="213"/>
        <end position="406"/>
    </location>
</feature>
<name>A0A974NFY0_9GAMM</name>
<protein>
    <submittedName>
        <fullName evidence="6">Tyrosine-type recombinase/integrase</fullName>
    </submittedName>
</protein>
<dbReference type="InterPro" id="IPR050808">
    <property type="entry name" value="Phage_Integrase"/>
</dbReference>
<dbReference type="Pfam" id="PF13356">
    <property type="entry name" value="Arm-DNA-bind_3"/>
    <property type="match status" value="1"/>
</dbReference>
<evidence type="ECO:0000256" key="2">
    <source>
        <dbReference type="ARBA" id="ARBA00022908"/>
    </source>
</evidence>
<organism evidence="6 7">
    <name type="scientific">Entomomonas asaccharolytica</name>
    <dbReference type="NCBI Taxonomy" id="2785331"/>
    <lineage>
        <taxon>Bacteria</taxon>
        <taxon>Pseudomonadati</taxon>
        <taxon>Pseudomonadota</taxon>
        <taxon>Gammaproteobacteria</taxon>
        <taxon>Pseudomonadales</taxon>
        <taxon>Pseudomonadaceae</taxon>
        <taxon>Entomomonas</taxon>
    </lineage>
</organism>
<dbReference type="Gene3D" id="1.10.443.10">
    <property type="entry name" value="Intergrase catalytic core"/>
    <property type="match status" value="1"/>
</dbReference>
<evidence type="ECO:0000256" key="1">
    <source>
        <dbReference type="ARBA" id="ARBA00008857"/>
    </source>
</evidence>
<sequence>MLTDAIIRNAKPRKTDYQLYDIQGLSINITPAGTKSFKFRIMKKGKRCNLTLGQYPFLSLKEARQLAEDKRFLYKNDLIHDPSESLDSDALASSQAPIFSEFAEHWKSWKFGKLYGDEVSSITAKRQSTCKQIDRALKNDINPVIGDLPLDLITKKHTLLIQQNIESRDALSVAEKVRAWFNEMFRLAIAEGIIDTNPAADLDMLARGSRRTKHNPFLTLEELPALFEAFSHYKGLQQTLLGIKLLLLTGVRTGELRAAKPEQFDLAKGIWCVPPENLKQINKLIRTGAHKSEIPPYIVPLSTQAQEVVKKLISSRYPSQSYLLCHRYHPELMVSENTLNSALIRMGYKDRLTGHGIRATISTALHEMQYEHQWIEAQLSHSDKDKDSVSTTYNHAMYIEQRKKMMQDWANKLNELGMC</sequence>
<dbReference type="InterPro" id="IPR010998">
    <property type="entry name" value="Integrase_recombinase_N"/>
</dbReference>
<dbReference type="KEGG" id="eaz:JHT90_02020"/>
<dbReference type="InterPro" id="IPR038488">
    <property type="entry name" value="Integrase_DNA-bd_sf"/>
</dbReference>
<keyword evidence="7" id="KW-1185">Reference proteome</keyword>
<proteinExistence type="inferred from homology"/>
<dbReference type="InterPro" id="IPR025166">
    <property type="entry name" value="Integrase_DNA_bind_dom"/>
</dbReference>
<dbReference type="PROSITE" id="PS51898">
    <property type="entry name" value="TYR_RECOMBINASE"/>
    <property type="match status" value="1"/>
</dbReference>
<dbReference type="Pfam" id="PF22022">
    <property type="entry name" value="Phage_int_M"/>
    <property type="match status" value="1"/>
</dbReference>
<dbReference type="GO" id="GO:0006310">
    <property type="term" value="P:DNA recombination"/>
    <property type="evidence" value="ECO:0007669"/>
    <property type="project" value="UniProtKB-KW"/>
</dbReference>
<gene>
    <name evidence="6" type="ORF">JHT90_02020</name>
</gene>
<dbReference type="Gene3D" id="1.10.150.130">
    <property type="match status" value="1"/>
</dbReference>
<dbReference type="InterPro" id="IPR011010">
    <property type="entry name" value="DNA_brk_join_enz"/>
</dbReference>
<dbReference type="RefSeq" id="WP_201093492.1">
    <property type="nucleotide sequence ID" value="NZ_CP067393.1"/>
</dbReference>
<dbReference type="EMBL" id="CP067393">
    <property type="protein sequence ID" value="QQP86055.1"/>
    <property type="molecule type" value="Genomic_DNA"/>
</dbReference>
<dbReference type="SUPFAM" id="SSF56349">
    <property type="entry name" value="DNA breaking-rejoining enzymes"/>
    <property type="match status" value="1"/>
</dbReference>
<evidence type="ECO:0000259" key="5">
    <source>
        <dbReference type="PROSITE" id="PS51898"/>
    </source>
</evidence>
<dbReference type="InterPro" id="IPR053876">
    <property type="entry name" value="Phage_int_M"/>
</dbReference>
<dbReference type="GO" id="GO:0003677">
    <property type="term" value="F:DNA binding"/>
    <property type="evidence" value="ECO:0007669"/>
    <property type="project" value="UniProtKB-KW"/>
</dbReference>
<evidence type="ECO:0000313" key="6">
    <source>
        <dbReference type="EMBL" id="QQP86055.1"/>
    </source>
</evidence>
<dbReference type="Proteomes" id="UP000595278">
    <property type="component" value="Chromosome"/>
</dbReference>
<keyword evidence="3" id="KW-0238">DNA-binding</keyword>
<keyword evidence="4" id="KW-0233">DNA recombination</keyword>
<dbReference type="AlphaFoldDB" id="A0A974NFY0"/>